<name>A0A085MEH6_9BILA</name>
<dbReference type="InterPro" id="IPR029044">
    <property type="entry name" value="Nucleotide-diphossugar_trans"/>
</dbReference>
<dbReference type="EMBL" id="KL363198">
    <property type="protein sequence ID" value="KFD55622.1"/>
    <property type="molecule type" value="Genomic_DNA"/>
</dbReference>
<dbReference type="GO" id="GO:0005112">
    <property type="term" value="F:Notch binding"/>
    <property type="evidence" value="ECO:0007669"/>
    <property type="project" value="TreeGrafter"/>
</dbReference>
<evidence type="ECO:0000313" key="11">
    <source>
        <dbReference type="Proteomes" id="UP000030764"/>
    </source>
</evidence>
<dbReference type="SUPFAM" id="SSF50370">
    <property type="entry name" value="Ricin B-like lectins"/>
    <property type="match status" value="1"/>
</dbReference>
<dbReference type="Proteomes" id="UP000030758">
    <property type="component" value="Unassembled WGS sequence"/>
</dbReference>
<dbReference type="Pfam" id="PF00535">
    <property type="entry name" value="Glycos_transf_2"/>
    <property type="match status" value="1"/>
</dbReference>
<dbReference type="EC" id="2.4.1.-" evidence="7"/>
<gene>
    <name evidence="9" type="ORF">M513_03370</name>
    <name evidence="10" type="ORF">M514_03370</name>
</gene>
<dbReference type="InterPro" id="IPR035992">
    <property type="entry name" value="Ricin_B-like_lectins"/>
</dbReference>
<feature type="non-terminal residue" evidence="9">
    <location>
        <position position="1"/>
    </location>
</feature>
<dbReference type="SUPFAM" id="SSF53448">
    <property type="entry name" value="Nucleotide-diphospho-sugar transferases"/>
    <property type="match status" value="1"/>
</dbReference>
<keyword evidence="6 7" id="KW-0464">Manganese</keyword>
<evidence type="ECO:0000256" key="2">
    <source>
        <dbReference type="ARBA" id="ARBA00004323"/>
    </source>
</evidence>
<protein>
    <recommendedName>
        <fullName evidence="7">Polypeptide N-acetylgalactosaminyltransferase</fullName>
        <ecNumber evidence="7">2.4.1.-</ecNumber>
    </recommendedName>
    <alternativeName>
        <fullName evidence="7">Protein-UDP acetylgalactosaminyltransferase</fullName>
    </alternativeName>
</protein>
<sequence>LAKRIAILPRSSRRRRSIAIFLCLAFLLWFLTSLDVIPLMHKHIWPPLNGSFAASQNGKQPVYVSEASRDVNVVTDRYAAYPSWRKHIRQRTGANPGRMVKHERPTFSSLASRIDYSQIGRVLTSQDEQIRKEGYKNFGFNLLASNRIGTWRSIPDTRPQFCKRKTYPSHLPTVSIVICHYNEAPSVLIRMVNSILQRSPMEYVTEILLLDDYSQPPTKEQLGDYAFINWPTKVKFHRTTRREGLIRARNMGAYLATAEVLLFLDSHCEVNEEWLQPLLARLQSHPDTIVSPVIDIIDSDTFEYVGSPICIGGMNWKLHFKWDYPEASYFNSSEKSAQPLSHLGDYDNGMELWGGENIEMSIRARFLDDKEYEQFQHSFGDVSKRKALRKRLHCRPFRWFLENVYPKLEEDEKALSIRSLRATSAPYKIIQLQTANGNSCLGIAHEHTEKGNALQLFPCERQNATSTWSYTDAKQLRIASGNLCLDSEKILSLRKCNAELNAQQWLFQEDGHLYNKAAGTCLALSEGFVGLEMCTKQNVLRFRQKEIL</sequence>
<comment type="cofactor">
    <cofactor evidence="1 7">
        <name>Mn(2+)</name>
        <dbReference type="ChEBI" id="CHEBI:29035"/>
    </cofactor>
</comment>
<keyword evidence="11" id="KW-1185">Reference proteome</keyword>
<keyword evidence="3 7" id="KW-0430">Lectin</keyword>
<dbReference type="GO" id="GO:0030246">
    <property type="term" value="F:carbohydrate binding"/>
    <property type="evidence" value="ECO:0007669"/>
    <property type="project" value="UniProtKB-KW"/>
</dbReference>
<dbReference type="GO" id="GO:0006493">
    <property type="term" value="P:protein O-linked glycosylation"/>
    <property type="evidence" value="ECO:0007669"/>
    <property type="project" value="TreeGrafter"/>
</dbReference>
<dbReference type="Pfam" id="PF00652">
    <property type="entry name" value="Ricin_B_lectin"/>
    <property type="match status" value="1"/>
</dbReference>
<dbReference type="InterPro" id="IPR001173">
    <property type="entry name" value="Glyco_trans_2-like"/>
</dbReference>
<organism evidence="9 11">
    <name type="scientific">Trichuris suis</name>
    <name type="common">pig whipworm</name>
    <dbReference type="NCBI Taxonomy" id="68888"/>
    <lineage>
        <taxon>Eukaryota</taxon>
        <taxon>Metazoa</taxon>
        <taxon>Ecdysozoa</taxon>
        <taxon>Nematoda</taxon>
        <taxon>Enoplea</taxon>
        <taxon>Dorylaimia</taxon>
        <taxon>Trichinellida</taxon>
        <taxon>Trichuridae</taxon>
        <taxon>Trichuris</taxon>
    </lineage>
</organism>
<dbReference type="GO" id="GO:0008593">
    <property type="term" value="P:regulation of Notch signaling pathway"/>
    <property type="evidence" value="ECO:0007669"/>
    <property type="project" value="TreeGrafter"/>
</dbReference>
<dbReference type="Gene3D" id="3.90.550.10">
    <property type="entry name" value="Spore Coat Polysaccharide Biosynthesis Protein SpsA, Chain A"/>
    <property type="match status" value="2"/>
</dbReference>
<dbReference type="Gene3D" id="2.80.10.50">
    <property type="match status" value="1"/>
</dbReference>
<evidence type="ECO:0000313" key="10">
    <source>
        <dbReference type="EMBL" id="KFD68034.1"/>
    </source>
</evidence>
<dbReference type="AlphaFoldDB" id="A0A085MEH6"/>
<dbReference type="PROSITE" id="PS50231">
    <property type="entry name" value="RICIN_B_LECTIN"/>
    <property type="match status" value="1"/>
</dbReference>
<dbReference type="UniPathway" id="UPA00378"/>
<feature type="domain" description="Ricin B lectin" evidence="8">
    <location>
        <begin position="425"/>
        <end position="543"/>
    </location>
</feature>
<evidence type="ECO:0000256" key="3">
    <source>
        <dbReference type="ARBA" id="ARBA00022734"/>
    </source>
</evidence>
<evidence type="ECO:0000259" key="8">
    <source>
        <dbReference type="SMART" id="SM00458"/>
    </source>
</evidence>
<dbReference type="GO" id="GO:0004653">
    <property type="term" value="F:polypeptide N-acetylgalactosaminyltransferase activity"/>
    <property type="evidence" value="ECO:0007669"/>
    <property type="project" value="TreeGrafter"/>
</dbReference>
<proteinExistence type="inferred from homology"/>
<dbReference type="InterPro" id="IPR000772">
    <property type="entry name" value="Ricin_B_lectin"/>
</dbReference>
<evidence type="ECO:0000256" key="1">
    <source>
        <dbReference type="ARBA" id="ARBA00001936"/>
    </source>
</evidence>
<dbReference type="GO" id="GO:0000139">
    <property type="term" value="C:Golgi membrane"/>
    <property type="evidence" value="ECO:0007669"/>
    <property type="project" value="UniProtKB-SubCell"/>
</dbReference>
<keyword evidence="4 7" id="KW-0333">Golgi apparatus</keyword>
<keyword evidence="7" id="KW-0808">Transferase</keyword>
<keyword evidence="5 7" id="KW-1015">Disulfide bond</keyword>
<comment type="pathway">
    <text evidence="7">Protein modification; protein glycosylation.</text>
</comment>
<dbReference type="PANTHER" id="PTHR11675">
    <property type="entry name" value="N-ACETYLGALACTOSAMINYLTRANSFERASE"/>
    <property type="match status" value="1"/>
</dbReference>
<evidence type="ECO:0000256" key="7">
    <source>
        <dbReference type="RuleBase" id="RU361242"/>
    </source>
</evidence>
<comment type="subcellular location">
    <subcellularLocation>
        <location evidence="2 7">Golgi apparatus membrane</location>
        <topology evidence="2 7">Single-pass type II membrane protein</topology>
    </subcellularLocation>
</comment>
<evidence type="ECO:0000256" key="6">
    <source>
        <dbReference type="ARBA" id="ARBA00023211"/>
    </source>
</evidence>
<evidence type="ECO:0000256" key="5">
    <source>
        <dbReference type="ARBA" id="ARBA00023157"/>
    </source>
</evidence>
<dbReference type="EMBL" id="KL367508">
    <property type="protein sequence ID" value="KFD68034.1"/>
    <property type="molecule type" value="Genomic_DNA"/>
</dbReference>
<evidence type="ECO:0000313" key="9">
    <source>
        <dbReference type="EMBL" id="KFD55622.1"/>
    </source>
</evidence>
<dbReference type="SMART" id="SM00458">
    <property type="entry name" value="RICIN"/>
    <property type="match status" value="1"/>
</dbReference>
<keyword evidence="7" id="KW-0328">Glycosyltransferase</keyword>
<accession>A0A085MEH6</accession>
<comment type="similarity">
    <text evidence="7">Belongs to the glycosyltransferase 2 family. GalNAc-T subfamily.</text>
</comment>
<dbReference type="PANTHER" id="PTHR11675:SF63">
    <property type="entry name" value="POLYPEPTIDE N-ACETYLGALACTOSAMINYLTRANSFERASE"/>
    <property type="match status" value="1"/>
</dbReference>
<reference evidence="9 11" key="1">
    <citation type="journal article" date="2014" name="Nat. Genet.">
        <title>Genome and transcriptome of the porcine whipworm Trichuris suis.</title>
        <authorList>
            <person name="Jex A.R."/>
            <person name="Nejsum P."/>
            <person name="Schwarz E.M."/>
            <person name="Hu L."/>
            <person name="Young N.D."/>
            <person name="Hall R.S."/>
            <person name="Korhonen P.K."/>
            <person name="Liao S."/>
            <person name="Thamsborg S."/>
            <person name="Xia J."/>
            <person name="Xu P."/>
            <person name="Wang S."/>
            <person name="Scheerlinck J.P."/>
            <person name="Hofmann A."/>
            <person name="Sternberg P.W."/>
            <person name="Wang J."/>
            <person name="Gasser R.B."/>
        </authorList>
    </citation>
    <scope>NUCLEOTIDE SEQUENCE [LARGE SCALE GENOMIC DNA]</scope>
    <source>
        <strain evidence="10">DCEP-RM93F</strain>
        <strain evidence="9">DCEP-RM93M</strain>
    </source>
</reference>
<dbReference type="Proteomes" id="UP000030764">
    <property type="component" value="Unassembled WGS sequence"/>
</dbReference>
<evidence type="ECO:0000256" key="4">
    <source>
        <dbReference type="ARBA" id="ARBA00023034"/>
    </source>
</evidence>